<dbReference type="OrthoDB" id="6496661at2"/>
<keyword evidence="1" id="KW-1133">Transmembrane helix</keyword>
<reference evidence="2 3" key="1">
    <citation type="submission" date="2017-06" db="EMBL/GenBank/DDBJ databases">
        <authorList>
            <consortium name="Pathogen Informatics"/>
        </authorList>
    </citation>
    <scope>NUCLEOTIDE SEQUENCE [LARGE SCALE GENOMIC DNA]</scope>
    <source>
        <strain evidence="2 3">NCTC12148</strain>
    </source>
</reference>
<accession>A0A240C025</accession>
<evidence type="ECO:0000256" key="1">
    <source>
        <dbReference type="SAM" id="Phobius"/>
    </source>
</evidence>
<keyword evidence="1" id="KW-0812">Transmembrane</keyword>
<name>A0A240C025_SERFI</name>
<evidence type="ECO:0000313" key="2">
    <source>
        <dbReference type="EMBL" id="SNW01280.1"/>
    </source>
</evidence>
<keyword evidence="1" id="KW-0472">Membrane</keyword>
<dbReference type="Proteomes" id="UP000215134">
    <property type="component" value="Chromosome 1"/>
</dbReference>
<dbReference type="EMBL" id="LT906479">
    <property type="protein sequence ID" value="SNW01280.1"/>
    <property type="molecule type" value="Genomic_DNA"/>
</dbReference>
<dbReference type="KEGG" id="sfj:SAMEA4384070_2387"/>
<dbReference type="AlphaFoldDB" id="A0A240C025"/>
<feature type="transmembrane region" description="Helical" evidence="1">
    <location>
        <begin position="67"/>
        <end position="87"/>
    </location>
</feature>
<keyword evidence="3" id="KW-1185">Reference proteome</keyword>
<dbReference type="GeneID" id="75027539"/>
<dbReference type="RefSeq" id="WP_095100137.1">
    <property type="nucleotide sequence ID" value="NZ_CAMIQD010000002.1"/>
</dbReference>
<protein>
    <submittedName>
        <fullName evidence="2">Uncharacterized protein</fullName>
    </submittedName>
</protein>
<proteinExistence type="predicted"/>
<gene>
    <name evidence="2" type="ORF">SAMEA4384070_02387</name>
</gene>
<evidence type="ECO:0000313" key="3">
    <source>
        <dbReference type="Proteomes" id="UP000215134"/>
    </source>
</evidence>
<sequence length="88" mass="9874">MNRYVVFIKSGASRVVKKEGVTREVIKELKLRGFRKHHVEVEAENENQAVDILNENSNSYLGSLKDFSGDALLCSICVIVMAIVFFLG</sequence>
<organism evidence="2 3">
    <name type="scientific">Serratia ficaria</name>
    <dbReference type="NCBI Taxonomy" id="61651"/>
    <lineage>
        <taxon>Bacteria</taxon>
        <taxon>Pseudomonadati</taxon>
        <taxon>Pseudomonadota</taxon>
        <taxon>Gammaproteobacteria</taxon>
        <taxon>Enterobacterales</taxon>
        <taxon>Yersiniaceae</taxon>
        <taxon>Serratia</taxon>
    </lineage>
</organism>